<accession>A0ABT2J2D2</accession>
<evidence type="ECO:0000313" key="2">
    <source>
        <dbReference type="Proteomes" id="UP001156441"/>
    </source>
</evidence>
<sequence length="100" mass="10023">MTQFHMAPAEAGHAMNQLDAAGADLTTAWSSASSAIRAAAGQLGQGVLGQAFLQGYQRHADEVCAAADTCTRVPGQLAASGDASVAAYVTTDADNAALLT</sequence>
<organism evidence="1 2">
    <name type="scientific">Actinophytocola gossypii</name>
    <dbReference type="NCBI Taxonomy" id="2812003"/>
    <lineage>
        <taxon>Bacteria</taxon>
        <taxon>Bacillati</taxon>
        <taxon>Actinomycetota</taxon>
        <taxon>Actinomycetes</taxon>
        <taxon>Pseudonocardiales</taxon>
        <taxon>Pseudonocardiaceae</taxon>
    </lineage>
</organism>
<comment type="caution">
    <text evidence="1">The sequence shown here is derived from an EMBL/GenBank/DDBJ whole genome shotgun (WGS) entry which is preliminary data.</text>
</comment>
<dbReference type="EMBL" id="JAFFZE010000004">
    <property type="protein sequence ID" value="MCT2582005.1"/>
    <property type="molecule type" value="Genomic_DNA"/>
</dbReference>
<protein>
    <recommendedName>
        <fullName evidence="3">Excreted virulence factor EspC, type VII ESX diderm</fullName>
    </recommendedName>
</protein>
<keyword evidence="2" id="KW-1185">Reference proteome</keyword>
<name>A0ABT2J2D2_9PSEU</name>
<dbReference type="RefSeq" id="WP_260189359.1">
    <property type="nucleotide sequence ID" value="NZ_JAFFZE010000004.1"/>
</dbReference>
<proteinExistence type="predicted"/>
<gene>
    <name evidence="1" type="ORF">JT362_02570</name>
</gene>
<evidence type="ECO:0000313" key="1">
    <source>
        <dbReference type="EMBL" id="MCT2582005.1"/>
    </source>
</evidence>
<dbReference type="Proteomes" id="UP001156441">
    <property type="component" value="Unassembled WGS sequence"/>
</dbReference>
<evidence type="ECO:0008006" key="3">
    <source>
        <dbReference type="Google" id="ProtNLM"/>
    </source>
</evidence>
<reference evidence="1 2" key="1">
    <citation type="submission" date="2021-02" db="EMBL/GenBank/DDBJ databases">
        <title>Actinophytocola xerophila sp. nov., isolated from soil of cotton cropping field.</title>
        <authorList>
            <person name="Huang R."/>
            <person name="Chen X."/>
            <person name="Ge X."/>
            <person name="Liu W."/>
        </authorList>
    </citation>
    <scope>NUCLEOTIDE SEQUENCE [LARGE SCALE GENOMIC DNA]</scope>
    <source>
        <strain evidence="1 2">S1-96</strain>
    </source>
</reference>